<gene>
    <name evidence="1" type="ORF">TP2_04145</name>
</gene>
<organism evidence="1 2">
    <name type="scientific">Thioclava pacifica DSM 10166</name>
    <dbReference type="NCBI Taxonomy" id="1353537"/>
    <lineage>
        <taxon>Bacteria</taxon>
        <taxon>Pseudomonadati</taxon>
        <taxon>Pseudomonadota</taxon>
        <taxon>Alphaproteobacteria</taxon>
        <taxon>Rhodobacterales</taxon>
        <taxon>Paracoccaceae</taxon>
        <taxon>Thioclava</taxon>
    </lineage>
</organism>
<dbReference type="Proteomes" id="UP000027432">
    <property type="component" value="Unassembled WGS sequence"/>
</dbReference>
<evidence type="ECO:0000313" key="2">
    <source>
        <dbReference type="Proteomes" id="UP000027432"/>
    </source>
</evidence>
<keyword evidence="2" id="KW-1185">Reference proteome</keyword>
<comment type="caution">
    <text evidence="1">The sequence shown here is derived from an EMBL/GenBank/DDBJ whole genome shotgun (WGS) entry which is preliminary data.</text>
</comment>
<reference evidence="1 2" key="1">
    <citation type="submission" date="2013-07" db="EMBL/GenBank/DDBJ databases">
        <title>Thioclava pacifica DSM 10166 Genome Sequencing.</title>
        <authorList>
            <person name="Lai Q."/>
            <person name="Shao Z."/>
        </authorList>
    </citation>
    <scope>NUCLEOTIDE SEQUENCE [LARGE SCALE GENOMIC DNA]</scope>
    <source>
        <strain evidence="1 2">DSM 10166</strain>
    </source>
</reference>
<dbReference type="eggNOG" id="ENOG50313HZ">
    <property type="taxonomic scope" value="Bacteria"/>
</dbReference>
<proteinExistence type="predicted"/>
<accession>A0A074JXS1</accession>
<protein>
    <submittedName>
        <fullName evidence="1">Uncharacterized protein</fullName>
    </submittedName>
</protein>
<sequence length="59" mass="6116">MQASTQTLTAANDNPGGTIRIERAPTGLVSLLGRAAARRFVEAAQPANINAAPAERSIK</sequence>
<evidence type="ECO:0000313" key="1">
    <source>
        <dbReference type="EMBL" id="KEO54117.1"/>
    </source>
</evidence>
<dbReference type="AlphaFoldDB" id="A0A074JXS1"/>
<dbReference type="RefSeq" id="WP_038075013.1">
    <property type="nucleotide sequence ID" value="NZ_AUND01000012.1"/>
</dbReference>
<name>A0A074JXS1_9RHOB</name>
<dbReference type="STRING" id="1353537.TP2_04145"/>
<dbReference type="EMBL" id="AUND01000012">
    <property type="protein sequence ID" value="KEO54117.1"/>
    <property type="molecule type" value="Genomic_DNA"/>
</dbReference>